<evidence type="ECO:0000313" key="2">
    <source>
        <dbReference type="EMBL" id="KAL2490970.1"/>
    </source>
</evidence>
<dbReference type="Proteomes" id="UP001604336">
    <property type="component" value="Unassembled WGS sequence"/>
</dbReference>
<gene>
    <name evidence="2" type="ORF">Adt_26598</name>
</gene>
<dbReference type="Pfam" id="PF03732">
    <property type="entry name" value="Retrotrans_gag"/>
    <property type="match status" value="1"/>
</dbReference>
<dbReference type="PANTHER" id="PTHR33223:SF10">
    <property type="entry name" value="AMINOTRANSFERASE-LIKE PLANT MOBILE DOMAIN-CONTAINING PROTEIN"/>
    <property type="match status" value="1"/>
</dbReference>
<dbReference type="InterPro" id="IPR005162">
    <property type="entry name" value="Retrotrans_gag_dom"/>
</dbReference>
<protein>
    <submittedName>
        <fullName evidence="2">Retrotransposon gag protein</fullName>
    </submittedName>
</protein>
<dbReference type="PANTHER" id="PTHR33223">
    <property type="entry name" value="CCHC-TYPE DOMAIN-CONTAINING PROTEIN"/>
    <property type="match status" value="1"/>
</dbReference>
<reference evidence="3" key="1">
    <citation type="submission" date="2024-07" db="EMBL/GenBank/DDBJ databases">
        <title>Two chromosome-level genome assemblies of Korean endemic species Abeliophyllum distichum and Forsythia ovata (Oleaceae).</title>
        <authorList>
            <person name="Jang H."/>
        </authorList>
    </citation>
    <scope>NUCLEOTIDE SEQUENCE [LARGE SCALE GENOMIC DNA]</scope>
</reference>
<feature type="domain" description="Retrotransposon gag" evidence="1">
    <location>
        <begin position="138"/>
        <end position="202"/>
    </location>
</feature>
<organism evidence="2 3">
    <name type="scientific">Abeliophyllum distichum</name>
    <dbReference type="NCBI Taxonomy" id="126358"/>
    <lineage>
        <taxon>Eukaryota</taxon>
        <taxon>Viridiplantae</taxon>
        <taxon>Streptophyta</taxon>
        <taxon>Embryophyta</taxon>
        <taxon>Tracheophyta</taxon>
        <taxon>Spermatophyta</taxon>
        <taxon>Magnoliopsida</taxon>
        <taxon>eudicotyledons</taxon>
        <taxon>Gunneridae</taxon>
        <taxon>Pentapetalae</taxon>
        <taxon>asterids</taxon>
        <taxon>lamiids</taxon>
        <taxon>Lamiales</taxon>
        <taxon>Oleaceae</taxon>
        <taxon>Forsythieae</taxon>
        <taxon>Abeliophyllum</taxon>
    </lineage>
</organism>
<keyword evidence="3" id="KW-1185">Reference proteome</keyword>
<evidence type="ECO:0000259" key="1">
    <source>
        <dbReference type="Pfam" id="PF03732"/>
    </source>
</evidence>
<sequence>METPPTVAPPLAPVLAPFSTPHFNSLASGSNPRWEQPSWMSTPTLVETPVLSLEQRLEKMIGNKIAEAMSNKNSRQQSMTLKEDSFSLEIMAVPLSQDFQWPKMEKYDGSSDPVDHLRSFVDLMRLQATPDAIICRTFPPMLRREARDWVATLPPKLIRTFDDFSKSFAAHFASSKRIKKTAISLMQLTHDKDELLKDFIAQVQ</sequence>
<name>A0ABD1RRC8_9LAMI</name>
<evidence type="ECO:0000313" key="3">
    <source>
        <dbReference type="Proteomes" id="UP001604336"/>
    </source>
</evidence>
<comment type="caution">
    <text evidence="2">The sequence shown here is derived from an EMBL/GenBank/DDBJ whole genome shotgun (WGS) entry which is preliminary data.</text>
</comment>
<accession>A0ABD1RRC8</accession>
<dbReference type="EMBL" id="JBFOLK010000008">
    <property type="protein sequence ID" value="KAL2490970.1"/>
    <property type="molecule type" value="Genomic_DNA"/>
</dbReference>
<dbReference type="AlphaFoldDB" id="A0ABD1RRC8"/>
<proteinExistence type="predicted"/>